<evidence type="ECO:0000313" key="2">
    <source>
        <dbReference type="Proteomes" id="UP000008063"/>
    </source>
</evidence>
<evidence type="ECO:0000313" key="1">
    <source>
        <dbReference type="EMBL" id="EGN93630.1"/>
    </source>
</evidence>
<accession>F8QDF9</accession>
<proteinExistence type="predicted"/>
<dbReference type="EMBL" id="GL945491">
    <property type="protein sequence ID" value="EGN93630.1"/>
    <property type="molecule type" value="Genomic_DNA"/>
</dbReference>
<name>F8QDF9_SERL3</name>
<gene>
    <name evidence="1" type="ORF">SERLA73DRAFT_171951</name>
</gene>
<reference evidence="2" key="1">
    <citation type="journal article" date="2011" name="Science">
        <title>The plant cell wall-decomposing machinery underlies the functional diversity of forest fungi.</title>
        <authorList>
            <person name="Eastwood D.C."/>
            <person name="Floudas D."/>
            <person name="Binder M."/>
            <person name="Majcherczyk A."/>
            <person name="Schneider P."/>
            <person name="Aerts A."/>
            <person name="Asiegbu F.O."/>
            <person name="Baker S.E."/>
            <person name="Barry K."/>
            <person name="Bendiksby M."/>
            <person name="Blumentritt M."/>
            <person name="Coutinho P.M."/>
            <person name="Cullen D."/>
            <person name="de Vries R.P."/>
            <person name="Gathman A."/>
            <person name="Goodell B."/>
            <person name="Henrissat B."/>
            <person name="Ihrmark K."/>
            <person name="Kauserud H."/>
            <person name="Kohler A."/>
            <person name="LaButti K."/>
            <person name="Lapidus A."/>
            <person name="Lavin J.L."/>
            <person name="Lee Y.-H."/>
            <person name="Lindquist E."/>
            <person name="Lilly W."/>
            <person name="Lucas S."/>
            <person name="Morin E."/>
            <person name="Murat C."/>
            <person name="Oguiza J.A."/>
            <person name="Park J."/>
            <person name="Pisabarro A.G."/>
            <person name="Riley R."/>
            <person name="Rosling A."/>
            <person name="Salamov A."/>
            <person name="Schmidt O."/>
            <person name="Schmutz J."/>
            <person name="Skrede I."/>
            <person name="Stenlid J."/>
            <person name="Wiebenga A."/>
            <person name="Xie X."/>
            <person name="Kuees U."/>
            <person name="Hibbett D.S."/>
            <person name="Hoffmeister D."/>
            <person name="Hoegberg N."/>
            <person name="Martin F."/>
            <person name="Grigoriev I.V."/>
            <person name="Watkinson S.C."/>
        </authorList>
    </citation>
    <scope>NUCLEOTIDE SEQUENCE [LARGE SCALE GENOMIC DNA]</scope>
    <source>
        <strain evidence="2">strain S7.3</strain>
    </source>
</reference>
<protein>
    <submittedName>
        <fullName evidence="1">Uncharacterized protein</fullName>
    </submittedName>
</protein>
<sequence>MIDAKRVARQVFASYDARTVVPPNFAPDARGTRRSREGCRNVCIIYFNPLYLSSPTLLYGFSRPTWRRLIGCNREIKSDQQCRTLHAISFNACQVFTFANNPPPQSSTQSYAYSQHSIGYTRTASNAFSLSSLS</sequence>
<dbReference type="AlphaFoldDB" id="F8QDF9"/>
<organism evidence="2">
    <name type="scientific">Serpula lacrymans var. lacrymans (strain S7.3)</name>
    <name type="common">Dry rot fungus</name>
    <dbReference type="NCBI Taxonomy" id="936435"/>
    <lineage>
        <taxon>Eukaryota</taxon>
        <taxon>Fungi</taxon>
        <taxon>Dikarya</taxon>
        <taxon>Basidiomycota</taxon>
        <taxon>Agaricomycotina</taxon>
        <taxon>Agaricomycetes</taxon>
        <taxon>Agaricomycetidae</taxon>
        <taxon>Boletales</taxon>
        <taxon>Coniophorineae</taxon>
        <taxon>Serpulaceae</taxon>
        <taxon>Serpula</taxon>
    </lineage>
</organism>
<keyword evidence="2" id="KW-1185">Reference proteome</keyword>
<dbReference type="HOGENOM" id="CLU_1897477_0_0_1"/>
<dbReference type="InParanoid" id="F8QDF9"/>
<dbReference type="Proteomes" id="UP000008063">
    <property type="component" value="Unassembled WGS sequence"/>
</dbReference>